<name>A0A2S2Q4A2_9HEMI</name>
<reference evidence="4" key="2">
    <citation type="submission" date="2025-04" db="UniProtKB">
        <authorList>
            <consortium name="RefSeq"/>
        </authorList>
    </citation>
    <scope>IDENTIFICATION</scope>
    <source>
        <tissue evidence="4">Whole body</tissue>
    </source>
</reference>
<dbReference type="AlphaFoldDB" id="A0A2S2Q4A2"/>
<keyword evidence="3" id="KW-1185">Reference proteome</keyword>
<dbReference type="Gene3D" id="3.40.50.10190">
    <property type="entry name" value="BRCT domain"/>
    <property type="match status" value="1"/>
</dbReference>
<dbReference type="InterPro" id="IPR001357">
    <property type="entry name" value="BRCT_dom"/>
</dbReference>
<dbReference type="CDD" id="cd17716">
    <property type="entry name" value="BRCT_microcephalin_rpt1"/>
    <property type="match status" value="1"/>
</dbReference>
<sequence>MDPGVVQASSSQTSSQLNPLHMILRGCFVFIDIGRDLAPNYDTLNDKLIQLGAKIEKTLSNKLTHIIFFKGVLKTKKVAAKLNIPLVSPQWVYYCYKEKKKLNHSDYPPLCICAYSLQNIVMRNRVDVNEIKHRDPNAAPRHSIEEIIDELNSSLEEIHEIDKYISIATGKNVEDM</sequence>
<proteinExistence type="predicted"/>
<dbReference type="PROSITE" id="PS50172">
    <property type="entry name" value="BRCT"/>
    <property type="match status" value="1"/>
</dbReference>
<gene>
    <name evidence="2" type="primary">MCPH1_1</name>
    <name evidence="4" type="synonym">LOC112688692</name>
    <name evidence="2" type="ORF">g.2071</name>
</gene>
<accession>A0A2S2Q4A2</accession>
<evidence type="ECO:0000313" key="4">
    <source>
        <dbReference type="RefSeq" id="XP_025417801.1"/>
    </source>
</evidence>
<evidence type="ECO:0000313" key="3">
    <source>
        <dbReference type="Proteomes" id="UP000694846"/>
    </source>
</evidence>
<dbReference type="OrthoDB" id="2384350at2759"/>
<dbReference type="EMBL" id="GGMS01003228">
    <property type="protein sequence ID" value="MBY72431.1"/>
    <property type="molecule type" value="Transcribed_RNA"/>
</dbReference>
<feature type="domain" description="BRCT" evidence="1">
    <location>
        <begin position="19"/>
        <end position="109"/>
    </location>
</feature>
<protein>
    <submittedName>
        <fullName evidence="2 4">Microcephalin</fullName>
    </submittedName>
</protein>
<dbReference type="Proteomes" id="UP000694846">
    <property type="component" value="Unplaced"/>
</dbReference>
<dbReference type="SMART" id="SM00292">
    <property type="entry name" value="BRCT"/>
    <property type="match status" value="1"/>
</dbReference>
<evidence type="ECO:0000313" key="2">
    <source>
        <dbReference type="EMBL" id="MBY72431.1"/>
    </source>
</evidence>
<organism evidence="2">
    <name type="scientific">Sipha flava</name>
    <name type="common">yellow sugarcane aphid</name>
    <dbReference type="NCBI Taxonomy" id="143950"/>
    <lineage>
        <taxon>Eukaryota</taxon>
        <taxon>Metazoa</taxon>
        <taxon>Ecdysozoa</taxon>
        <taxon>Arthropoda</taxon>
        <taxon>Hexapoda</taxon>
        <taxon>Insecta</taxon>
        <taxon>Pterygota</taxon>
        <taxon>Neoptera</taxon>
        <taxon>Paraneoptera</taxon>
        <taxon>Hemiptera</taxon>
        <taxon>Sternorrhyncha</taxon>
        <taxon>Aphidomorpha</taxon>
        <taxon>Aphidoidea</taxon>
        <taxon>Aphididae</taxon>
        <taxon>Sipha</taxon>
    </lineage>
</organism>
<evidence type="ECO:0000259" key="1">
    <source>
        <dbReference type="PROSITE" id="PS50172"/>
    </source>
</evidence>
<dbReference type="Pfam" id="PF00533">
    <property type="entry name" value="BRCT"/>
    <property type="match status" value="1"/>
</dbReference>
<dbReference type="RefSeq" id="XP_025417801.1">
    <property type="nucleotide sequence ID" value="XM_025562016.1"/>
</dbReference>
<dbReference type="InterPro" id="IPR036420">
    <property type="entry name" value="BRCT_dom_sf"/>
</dbReference>
<dbReference type="SUPFAM" id="SSF52113">
    <property type="entry name" value="BRCT domain"/>
    <property type="match status" value="1"/>
</dbReference>
<reference evidence="2" key="1">
    <citation type="submission" date="2018-04" db="EMBL/GenBank/DDBJ databases">
        <title>Transcriptome assembly of Sipha flava.</title>
        <authorList>
            <person name="Scully E.D."/>
            <person name="Geib S.M."/>
            <person name="Palmer N.A."/>
            <person name="Koch K."/>
            <person name="Bradshaw J."/>
            <person name="Heng-Moss T."/>
            <person name="Sarath G."/>
        </authorList>
    </citation>
    <scope>NUCLEOTIDE SEQUENCE</scope>
</reference>